<keyword evidence="3" id="KW-0723">Serine/threonine-protein kinase</keyword>
<organism evidence="18 19">
    <name type="scientific">Tetrahymena thermophila (strain SB210)</name>
    <dbReference type="NCBI Taxonomy" id="312017"/>
    <lineage>
        <taxon>Eukaryota</taxon>
        <taxon>Sar</taxon>
        <taxon>Alveolata</taxon>
        <taxon>Ciliophora</taxon>
        <taxon>Intramacronucleata</taxon>
        <taxon>Oligohymenophorea</taxon>
        <taxon>Hymenostomatida</taxon>
        <taxon>Tetrahymenina</taxon>
        <taxon>Tetrahymenidae</taxon>
        <taxon>Tetrahymena</taxon>
    </lineage>
</organism>
<dbReference type="RefSeq" id="XP_001007813.2">
    <property type="nucleotide sequence ID" value="XM_001007813.3"/>
</dbReference>
<keyword evidence="10 14" id="KW-0067">ATP-binding</keyword>
<comment type="similarity">
    <text evidence="11">Belongs to the protein kinase superfamily. Ser/Thr protein kinase family. CDPK subfamily.</text>
</comment>
<keyword evidence="7 14" id="KW-0547">Nucleotide-binding</keyword>
<dbReference type="CDD" id="cd00821">
    <property type="entry name" value="PH"/>
    <property type="match status" value="1"/>
</dbReference>
<evidence type="ECO:0000256" key="3">
    <source>
        <dbReference type="ARBA" id="ARBA00022527"/>
    </source>
</evidence>
<dbReference type="EMBL" id="GG662853">
    <property type="protein sequence ID" value="EAR87568.2"/>
    <property type="molecule type" value="Genomic_DNA"/>
</dbReference>
<dbReference type="SMART" id="SM00233">
    <property type="entry name" value="PH"/>
    <property type="match status" value="1"/>
</dbReference>
<dbReference type="InterPro" id="IPR011009">
    <property type="entry name" value="Kinase-like_dom_sf"/>
</dbReference>
<comment type="cofactor">
    <cofactor evidence="1">
        <name>Mg(2+)</name>
        <dbReference type="ChEBI" id="CHEBI:18420"/>
    </cofactor>
</comment>
<dbReference type="InParanoid" id="I7M700"/>
<dbReference type="InterPro" id="IPR001849">
    <property type="entry name" value="PH_domain"/>
</dbReference>
<comment type="catalytic activity">
    <reaction evidence="13">
        <text>L-seryl-[protein] + ATP = O-phospho-L-seryl-[protein] + ADP + H(+)</text>
        <dbReference type="Rhea" id="RHEA:17989"/>
        <dbReference type="Rhea" id="RHEA-COMP:9863"/>
        <dbReference type="Rhea" id="RHEA-COMP:11604"/>
        <dbReference type="ChEBI" id="CHEBI:15378"/>
        <dbReference type="ChEBI" id="CHEBI:29999"/>
        <dbReference type="ChEBI" id="CHEBI:30616"/>
        <dbReference type="ChEBI" id="CHEBI:83421"/>
        <dbReference type="ChEBI" id="CHEBI:456216"/>
        <dbReference type="EC" id="2.7.11.1"/>
    </reaction>
</comment>
<evidence type="ECO:0000256" key="1">
    <source>
        <dbReference type="ARBA" id="ARBA00001946"/>
    </source>
</evidence>
<evidence type="ECO:0000256" key="7">
    <source>
        <dbReference type="ARBA" id="ARBA00022741"/>
    </source>
</evidence>
<feature type="compositionally biased region" description="Low complexity" evidence="15">
    <location>
        <begin position="594"/>
        <end position="618"/>
    </location>
</feature>
<dbReference type="Pfam" id="PF00169">
    <property type="entry name" value="PH"/>
    <property type="match status" value="1"/>
</dbReference>
<feature type="region of interest" description="Disordered" evidence="15">
    <location>
        <begin position="592"/>
        <end position="621"/>
    </location>
</feature>
<evidence type="ECO:0000256" key="13">
    <source>
        <dbReference type="ARBA" id="ARBA00048679"/>
    </source>
</evidence>
<dbReference type="InterPro" id="IPR000719">
    <property type="entry name" value="Prot_kinase_dom"/>
</dbReference>
<gene>
    <name evidence="18" type="ORF">TTHERM_00070750</name>
</gene>
<dbReference type="InterPro" id="IPR017441">
    <property type="entry name" value="Protein_kinase_ATP_BS"/>
</dbReference>
<dbReference type="Proteomes" id="UP000009168">
    <property type="component" value="Unassembled WGS sequence"/>
</dbReference>
<dbReference type="GO" id="GO:0004674">
    <property type="term" value="F:protein serine/threonine kinase activity"/>
    <property type="evidence" value="ECO:0007669"/>
    <property type="project" value="UniProtKB-KW"/>
</dbReference>
<evidence type="ECO:0000313" key="19">
    <source>
        <dbReference type="Proteomes" id="UP000009168"/>
    </source>
</evidence>
<dbReference type="AlphaFoldDB" id="I7M700"/>
<dbReference type="Pfam" id="PF00069">
    <property type="entry name" value="Pkinase"/>
    <property type="match status" value="1"/>
</dbReference>
<dbReference type="Gene3D" id="2.30.29.30">
    <property type="entry name" value="Pleckstrin-homology domain (PH domain)/Phosphotyrosine-binding domain (PTB)"/>
    <property type="match status" value="1"/>
</dbReference>
<evidence type="ECO:0000256" key="6">
    <source>
        <dbReference type="ARBA" id="ARBA00022737"/>
    </source>
</evidence>
<evidence type="ECO:0000256" key="10">
    <source>
        <dbReference type="ARBA" id="ARBA00022840"/>
    </source>
</evidence>
<evidence type="ECO:0000256" key="15">
    <source>
        <dbReference type="SAM" id="MobiDB-lite"/>
    </source>
</evidence>
<dbReference type="GeneID" id="7828992"/>
<evidence type="ECO:0000256" key="2">
    <source>
        <dbReference type="ARBA" id="ARBA00012513"/>
    </source>
</evidence>
<dbReference type="OrthoDB" id="290094at2759"/>
<feature type="region of interest" description="Disordered" evidence="15">
    <location>
        <begin position="1"/>
        <end position="22"/>
    </location>
</feature>
<dbReference type="CDD" id="cd05117">
    <property type="entry name" value="STKc_CAMK"/>
    <property type="match status" value="1"/>
</dbReference>
<dbReference type="Gene3D" id="1.10.510.10">
    <property type="entry name" value="Transferase(Phosphotransferase) domain 1"/>
    <property type="match status" value="1"/>
</dbReference>
<dbReference type="KEGG" id="tet:TTHERM_00070750"/>
<dbReference type="SMART" id="SM00220">
    <property type="entry name" value="S_TKc"/>
    <property type="match status" value="1"/>
</dbReference>
<dbReference type="PROSITE" id="PS50003">
    <property type="entry name" value="PH_DOMAIN"/>
    <property type="match status" value="1"/>
</dbReference>
<keyword evidence="9" id="KW-0106">Calcium</keyword>
<dbReference type="SUPFAM" id="SSF50729">
    <property type="entry name" value="PH domain-like"/>
    <property type="match status" value="1"/>
</dbReference>
<dbReference type="PROSITE" id="PS00107">
    <property type="entry name" value="PROTEIN_KINASE_ATP"/>
    <property type="match status" value="1"/>
</dbReference>
<evidence type="ECO:0000256" key="8">
    <source>
        <dbReference type="ARBA" id="ARBA00022777"/>
    </source>
</evidence>
<proteinExistence type="inferred from homology"/>
<sequence length="633" mass="73146">MNTTNGGASTSCSEDTPHERVYTPQTSHIVTQVEPSFFDDLAKDSQLWISNPWEHPKIRKMNLSKVILHEGHLLKKSRDEQHMFKARYFVLYEDRLEVFRDQKEMKTQRASNIMLLGAVRLDLRPICEEDLRQLNERERYFLMFLSCKMRFFLFAKDQETYNGWVKNLKKTCILTNFSQMYENIKILGKGTFAKVFLTKMVRGGQEFAVKTFDKRALLTSKNSEKTRTGLLNEIQILRKCDHPNIIKLYEVYESDNYIYLVQNVLKGGELFDTIIKNGNFSEKNAAKIIHQLLSALEYIHAKNIMHRDIKPENLILVDKSDDFQIKLADFGLAAFTSDDLLFKRCGTPGYVAPEILEDKKYDQKVDVFSSGVILYILLTGCSPFYGKSYNEILSKNKNCQISYDFNELGVKVSQEATELLKKMLDVDPKTRITASQALNDRFFTKFFGERNLNTSQDEFDTGNEESTAYENMRLFQTQFNVQNIKPHELKPQDSKGLVSMTPMLGGRNLDNPQGDDIRNPTERWMSPQKKVRPGDYVNIQTAVTQNDYMQRLVAKPSLEKYEFKQTATIPETPIVKTDNRRTIQPMNIFGVTSNNNNNNLKEPVNQNSNNNNNSTNKPQNKDLLIKNTLSKLI</sequence>
<evidence type="ECO:0000256" key="5">
    <source>
        <dbReference type="ARBA" id="ARBA00022723"/>
    </source>
</evidence>
<dbReference type="FunFam" id="3.30.200.20:FF:000315">
    <property type="entry name" value="Calcium-dependent protein kinase 3"/>
    <property type="match status" value="1"/>
</dbReference>
<feature type="binding site" evidence="14">
    <location>
        <position position="210"/>
    </location>
    <ligand>
        <name>ATP</name>
        <dbReference type="ChEBI" id="CHEBI:30616"/>
    </ligand>
</feature>
<evidence type="ECO:0000256" key="4">
    <source>
        <dbReference type="ARBA" id="ARBA00022679"/>
    </source>
</evidence>
<evidence type="ECO:0000313" key="18">
    <source>
        <dbReference type="EMBL" id="EAR87568.2"/>
    </source>
</evidence>
<dbReference type="GO" id="GO:0005524">
    <property type="term" value="F:ATP binding"/>
    <property type="evidence" value="ECO:0007669"/>
    <property type="project" value="UniProtKB-UniRule"/>
</dbReference>
<dbReference type="PROSITE" id="PS50011">
    <property type="entry name" value="PROTEIN_KINASE_DOM"/>
    <property type="match status" value="1"/>
</dbReference>
<dbReference type="FunFam" id="1.10.510.10:FF:000945">
    <property type="entry name" value="Uncharacterized protein"/>
    <property type="match status" value="1"/>
</dbReference>
<feature type="domain" description="PH" evidence="16">
    <location>
        <begin position="66"/>
        <end position="173"/>
    </location>
</feature>
<reference evidence="19" key="1">
    <citation type="journal article" date="2006" name="PLoS Biol.">
        <title>Macronuclear genome sequence of the ciliate Tetrahymena thermophila, a model eukaryote.</title>
        <authorList>
            <person name="Eisen J.A."/>
            <person name="Coyne R.S."/>
            <person name="Wu M."/>
            <person name="Wu D."/>
            <person name="Thiagarajan M."/>
            <person name="Wortman J.R."/>
            <person name="Badger J.H."/>
            <person name="Ren Q."/>
            <person name="Amedeo P."/>
            <person name="Jones K.M."/>
            <person name="Tallon L.J."/>
            <person name="Delcher A.L."/>
            <person name="Salzberg S.L."/>
            <person name="Silva J.C."/>
            <person name="Haas B.J."/>
            <person name="Majoros W.H."/>
            <person name="Farzad M."/>
            <person name="Carlton J.M."/>
            <person name="Smith R.K. Jr."/>
            <person name="Garg J."/>
            <person name="Pearlman R.E."/>
            <person name="Karrer K.M."/>
            <person name="Sun L."/>
            <person name="Manning G."/>
            <person name="Elde N.C."/>
            <person name="Turkewitz A.P."/>
            <person name="Asai D.J."/>
            <person name="Wilkes D.E."/>
            <person name="Wang Y."/>
            <person name="Cai H."/>
            <person name="Collins K."/>
            <person name="Stewart B.A."/>
            <person name="Lee S.R."/>
            <person name="Wilamowska K."/>
            <person name="Weinberg Z."/>
            <person name="Ruzzo W.L."/>
            <person name="Wloga D."/>
            <person name="Gaertig J."/>
            <person name="Frankel J."/>
            <person name="Tsao C.-C."/>
            <person name="Gorovsky M.A."/>
            <person name="Keeling P.J."/>
            <person name="Waller R.F."/>
            <person name="Patron N.J."/>
            <person name="Cherry J.M."/>
            <person name="Stover N.A."/>
            <person name="Krieger C.J."/>
            <person name="del Toro C."/>
            <person name="Ryder H.F."/>
            <person name="Williamson S.C."/>
            <person name="Barbeau R.A."/>
            <person name="Hamilton E.P."/>
            <person name="Orias E."/>
        </authorList>
    </citation>
    <scope>NUCLEOTIDE SEQUENCE [LARGE SCALE GENOMIC DNA]</scope>
    <source>
        <strain evidence="19">SB210</strain>
    </source>
</reference>
<evidence type="ECO:0000259" key="16">
    <source>
        <dbReference type="PROSITE" id="PS50003"/>
    </source>
</evidence>
<name>I7M700_TETTS</name>
<dbReference type="InterPro" id="IPR008271">
    <property type="entry name" value="Ser/Thr_kinase_AS"/>
</dbReference>
<dbReference type="PANTHER" id="PTHR24347">
    <property type="entry name" value="SERINE/THREONINE-PROTEIN KINASE"/>
    <property type="match status" value="1"/>
</dbReference>
<dbReference type="SUPFAM" id="SSF56112">
    <property type="entry name" value="Protein kinase-like (PK-like)"/>
    <property type="match status" value="1"/>
</dbReference>
<evidence type="ECO:0000259" key="17">
    <source>
        <dbReference type="PROSITE" id="PS50011"/>
    </source>
</evidence>
<feature type="compositionally biased region" description="Polar residues" evidence="15">
    <location>
        <begin position="1"/>
        <end position="14"/>
    </location>
</feature>
<dbReference type="EC" id="2.7.11.1" evidence="2"/>
<dbReference type="GO" id="GO:0046872">
    <property type="term" value="F:metal ion binding"/>
    <property type="evidence" value="ECO:0007669"/>
    <property type="project" value="UniProtKB-KW"/>
</dbReference>
<keyword evidence="19" id="KW-1185">Reference proteome</keyword>
<dbReference type="eggNOG" id="KOG0032">
    <property type="taxonomic scope" value="Eukaryota"/>
</dbReference>
<evidence type="ECO:0000256" key="14">
    <source>
        <dbReference type="PROSITE-ProRule" id="PRU10141"/>
    </source>
</evidence>
<comment type="catalytic activity">
    <reaction evidence="12">
        <text>L-threonyl-[protein] + ATP = O-phospho-L-threonyl-[protein] + ADP + H(+)</text>
        <dbReference type="Rhea" id="RHEA:46608"/>
        <dbReference type="Rhea" id="RHEA-COMP:11060"/>
        <dbReference type="Rhea" id="RHEA-COMP:11605"/>
        <dbReference type="ChEBI" id="CHEBI:15378"/>
        <dbReference type="ChEBI" id="CHEBI:30013"/>
        <dbReference type="ChEBI" id="CHEBI:30616"/>
        <dbReference type="ChEBI" id="CHEBI:61977"/>
        <dbReference type="ChEBI" id="CHEBI:456216"/>
        <dbReference type="EC" id="2.7.11.1"/>
    </reaction>
</comment>
<dbReference type="InterPro" id="IPR011993">
    <property type="entry name" value="PH-like_dom_sf"/>
</dbReference>
<evidence type="ECO:0000256" key="9">
    <source>
        <dbReference type="ARBA" id="ARBA00022837"/>
    </source>
</evidence>
<feature type="domain" description="Protein kinase" evidence="17">
    <location>
        <begin position="181"/>
        <end position="443"/>
    </location>
</feature>
<evidence type="ECO:0000256" key="11">
    <source>
        <dbReference type="ARBA" id="ARBA00024334"/>
    </source>
</evidence>
<dbReference type="PROSITE" id="PS00108">
    <property type="entry name" value="PROTEIN_KINASE_ST"/>
    <property type="match status" value="1"/>
</dbReference>
<keyword evidence="5" id="KW-0479">Metal-binding</keyword>
<keyword evidence="4" id="KW-0808">Transferase</keyword>
<evidence type="ECO:0000256" key="12">
    <source>
        <dbReference type="ARBA" id="ARBA00047899"/>
    </source>
</evidence>
<protein>
    <recommendedName>
        <fullName evidence="2">non-specific serine/threonine protein kinase</fullName>
        <ecNumber evidence="2">2.7.11.1</ecNumber>
    </recommendedName>
</protein>
<accession>I7M700</accession>
<keyword evidence="6" id="KW-0677">Repeat</keyword>
<keyword evidence="8 18" id="KW-0418">Kinase</keyword>